<evidence type="ECO:0000259" key="2">
    <source>
        <dbReference type="Pfam" id="PF08327"/>
    </source>
</evidence>
<evidence type="ECO:0000313" key="3">
    <source>
        <dbReference type="EMBL" id="MBB4104811.1"/>
    </source>
</evidence>
<dbReference type="Proteomes" id="UP000584824">
    <property type="component" value="Unassembled WGS sequence"/>
</dbReference>
<dbReference type="EMBL" id="JACIDU010000015">
    <property type="protein sequence ID" value="MBB4104811.1"/>
    <property type="molecule type" value="Genomic_DNA"/>
</dbReference>
<proteinExistence type="inferred from homology"/>
<evidence type="ECO:0000256" key="1">
    <source>
        <dbReference type="ARBA" id="ARBA00006817"/>
    </source>
</evidence>
<accession>A0A7W6P3D8</accession>
<dbReference type="AlphaFoldDB" id="A0A7W6P3D8"/>
<feature type="domain" description="Activator of Hsp90 ATPase homologue 1/2-like C-terminal" evidence="2">
    <location>
        <begin position="21"/>
        <end position="122"/>
    </location>
</feature>
<evidence type="ECO:0000313" key="4">
    <source>
        <dbReference type="Proteomes" id="UP000584824"/>
    </source>
</evidence>
<dbReference type="InterPro" id="IPR013538">
    <property type="entry name" value="ASHA1/2-like_C"/>
</dbReference>
<sequence>MSGTGRETIHETLSFEHHYSVHPSRVFAAWANDESRARWCGLSQDGPARMDRMAFLPGGCDVIGGDTQSDAHISIERRFIDIQENQRIVFIETVMDRDKPLGATLVTVSLRGSGGFCIVALTLQITSFCGPAFIEACREQHRSALHRLGLECKRPDLKIVAEGPR</sequence>
<comment type="similarity">
    <text evidence="1">Belongs to the AHA1 family.</text>
</comment>
<reference evidence="3 4" key="1">
    <citation type="submission" date="2020-08" db="EMBL/GenBank/DDBJ databases">
        <title>Genomic Encyclopedia of Type Strains, Phase IV (KMG-IV): sequencing the most valuable type-strain genomes for metagenomic binning, comparative biology and taxonomic classification.</title>
        <authorList>
            <person name="Goeker M."/>
        </authorList>
    </citation>
    <scope>NUCLEOTIDE SEQUENCE [LARGE SCALE GENOMIC DNA]</scope>
    <source>
        <strain evidence="3 4">DSM 26385</strain>
    </source>
</reference>
<name>A0A7W6P3D8_9HYPH</name>
<dbReference type="Pfam" id="PF08327">
    <property type="entry name" value="AHSA1"/>
    <property type="match status" value="1"/>
</dbReference>
<protein>
    <submittedName>
        <fullName evidence="3">Uncharacterized protein YndB with AHSA1/START domain</fullName>
    </submittedName>
</protein>
<dbReference type="InterPro" id="IPR023393">
    <property type="entry name" value="START-like_dom_sf"/>
</dbReference>
<comment type="caution">
    <text evidence="3">The sequence shown here is derived from an EMBL/GenBank/DDBJ whole genome shotgun (WGS) entry which is preliminary data.</text>
</comment>
<keyword evidence="4" id="KW-1185">Reference proteome</keyword>
<dbReference type="Gene3D" id="3.30.530.20">
    <property type="match status" value="1"/>
</dbReference>
<dbReference type="RefSeq" id="WP_183793890.1">
    <property type="nucleotide sequence ID" value="NZ_JACIDU010000015.1"/>
</dbReference>
<organism evidence="3 4">
    <name type="scientific">Allorhizobium borbori</name>
    <dbReference type="NCBI Taxonomy" id="485907"/>
    <lineage>
        <taxon>Bacteria</taxon>
        <taxon>Pseudomonadati</taxon>
        <taxon>Pseudomonadota</taxon>
        <taxon>Alphaproteobacteria</taxon>
        <taxon>Hyphomicrobiales</taxon>
        <taxon>Rhizobiaceae</taxon>
        <taxon>Rhizobium/Agrobacterium group</taxon>
        <taxon>Allorhizobium</taxon>
    </lineage>
</organism>
<gene>
    <name evidence="3" type="ORF">GGQ66_003393</name>
</gene>
<dbReference type="SUPFAM" id="SSF55961">
    <property type="entry name" value="Bet v1-like"/>
    <property type="match status" value="1"/>
</dbReference>